<dbReference type="PANTHER" id="PTHR34773:SF1">
    <property type="entry name" value="FLAGELLAR SECRETION CHAPERONE FLIS"/>
    <property type="match status" value="1"/>
</dbReference>
<keyword evidence="8" id="KW-1185">Reference proteome</keyword>
<organism evidence="7 8">
    <name type="scientific">Aquincola agrisoli</name>
    <dbReference type="NCBI Taxonomy" id="3119538"/>
    <lineage>
        <taxon>Bacteria</taxon>
        <taxon>Pseudomonadati</taxon>
        <taxon>Pseudomonadota</taxon>
        <taxon>Betaproteobacteria</taxon>
        <taxon>Burkholderiales</taxon>
        <taxon>Sphaerotilaceae</taxon>
        <taxon>Aquincola</taxon>
    </lineage>
</organism>
<dbReference type="PIRSF" id="PIRSF039090">
    <property type="entry name" value="Flis"/>
    <property type="match status" value="1"/>
</dbReference>
<evidence type="ECO:0000256" key="6">
    <source>
        <dbReference type="PIRNR" id="PIRNR039090"/>
    </source>
</evidence>
<gene>
    <name evidence="7" type="primary">fliS</name>
    <name evidence="7" type="ORF">V4F39_06005</name>
</gene>
<keyword evidence="5" id="KW-0143">Chaperone</keyword>
<comment type="subcellular location">
    <subcellularLocation>
        <location evidence="1 6">Cytoplasm</location>
        <location evidence="1 6">Cytosol</location>
    </subcellularLocation>
</comment>
<comment type="similarity">
    <text evidence="2 6">Belongs to the FliS family.</text>
</comment>
<reference evidence="7 8" key="1">
    <citation type="submission" date="2024-02" db="EMBL/GenBank/DDBJ databases">
        <title>Genome sequence of Aquincola sp. MAHUQ-54.</title>
        <authorList>
            <person name="Huq M.A."/>
        </authorList>
    </citation>
    <scope>NUCLEOTIDE SEQUENCE [LARGE SCALE GENOMIC DNA]</scope>
    <source>
        <strain evidence="7 8">MAHUQ-54</strain>
    </source>
</reference>
<evidence type="ECO:0000256" key="3">
    <source>
        <dbReference type="ARBA" id="ARBA00022490"/>
    </source>
</evidence>
<dbReference type="RefSeq" id="WP_332288399.1">
    <property type="nucleotide sequence ID" value="NZ_JAZIBG010000017.1"/>
</dbReference>
<keyword evidence="7" id="KW-0969">Cilium</keyword>
<protein>
    <recommendedName>
        <fullName evidence="6">Flagellar secretion chaperone FliS</fullName>
    </recommendedName>
</protein>
<name>A0AAW9QEI5_9BURK</name>
<keyword evidence="7" id="KW-0282">Flagellum</keyword>
<keyword evidence="3 6" id="KW-0963">Cytoplasm</keyword>
<sequence>MYAPHAASPFGHAHPFANMYRSVGVRTSVDAADPHRLVAMLFDGFMDAVAQARGALQSGDVERKGRAISRAARIVDEGLKASLNLEAGGTLANDLSDLYSYVTLRLTQANLRNDEQALEECRRLIEPLREAWASIAPQAEAAQTQAR</sequence>
<dbReference type="Pfam" id="PF02561">
    <property type="entry name" value="FliS"/>
    <property type="match status" value="1"/>
</dbReference>
<dbReference type="InterPro" id="IPR003713">
    <property type="entry name" value="FliS"/>
</dbReference>
<evidence type="ECO:0000313" key="7">
    <source>
        <dbReference type="EMBL" id="MEF7613460.1"/>
    </source>
</evidence>
<comment type="caution">
    <text evidence="7">The sequence shown here is derived from an EMBL/GenBank/DDBJ whole genome shotgun (WGS) entry which is preliminary data.</text>
</comment>
<dbReference type="InterPro" id="IPR036584">
    <property type="entry name" value="FliS_sf"/>
</dbReference>
<evidence type="ECO:0000256" key="1">
    <source>
        <dbReference type="ARBA" id="ARBA00004514"/>
    </source>
</evidence>
<evidence type="ECO:0000256" key="2">
    <source>
        <dbReference type="ARBA" id="ARBA00008787"/>
    </source>
</evidence>
<dbReference type="NCBIfam" id="TIGR00208">
    <property type="entry name" value="fliS"/>
    <property type="match status" value="1"/>
</dbReference>
<evidence type="ECO:0000313" key="8">
    <source>
        <dbReference type="Proteomes" id="UP001336250"/>
    </source>
</evidence>
<dbReference type="GO" id="GO:0044780">
    <property type="term" value="P:bacterial-type flagellum assembly"/>
    <property type="evidence" value="ECO:0007669"/>
    <property type="project" value="InterPro"/>
</dbReference>
<proteinExistence type="inferred from homology"/>
<dbReference type="PANTHER" id="PTHR34773">
    <property type="entry name" value="FLAGELLAR SECRETION CHAPERONE FLIS"/>
    <property type="match status" value="1"/>
</dbReference>
<dbReference type="SUPFAM" id="SSF101116">
    <property type="entry name" value="Flagellar export chaperone FliS"/>
    <property type="match status" value="1"/>
</dbReference>
<dbReference type="Gene3D" id="1.20.120.340">
    <property type="entry name" value="Flagellar protein FliS"/>
    <property type="match status" value="1"/>
</dbReference>
<evidence type="ECO:0000256" key="4">
    <source>
        <dbReference type="ARBA" id="ARBA00022795"/>
    </source>
</evidence>
<dbReference type="EMBL" id="JAZIBG010000017">
    <property type="protein sequence ID" value="MEF7613460.1"/>
    <property type="molecule type" value="Genomic_DNA"/>
</dbReference>
<dbReference type="CDD" id="cd16098">
    <property type="entry name" value="FliS"/>
    <property type="match status" value="1"/>
</dbReference>
<keyword evidence="4 6" id="KW-1005">Bacterial flagellum biogenesis</keyword>
<keyword evidence="7" id="KW-0966">Cell projection</keyword>
<evidence type="ECO:0000256" key="5">
    <source>
        <dbReference type="ARBA" id="ARBA00023186"/>
    </source>
</evidence>
<dbReference type="GO" id="GO:0005829">
    <property type="term" value="C:cytosol"/>
    <property type="evidence" value="ECO:0007669"/>
    <property type="project" value="UniProtKB-SubCell"/>
</dbReference>
<dbReference type="AlphaFoldDB" id="A0AAW9QEI5"/>
<dbReference type="GO" id="GO:0071973">
    <property type="term" value="P:bacterial-type flagellum-dependent cell motility"/>
    <property type="evidence" value="ECO:0007669"/>
    <property type="project" value="TreeGrafter"/>
</dbReference>
<accession>A0AAW9QEI5</accession>
<dbReference type="Proteomes" id="UP001336250">
    <property type="component" value="Unassembled WGS sequence"/>
</dbReference>